<feature type="compositionally biased region" description="Low complexity" evidence="4">
    <location>
        <begin position="8"/>
        <end position="19"/>
    </location>
</feature>
<evidence type="ECO:0000256" key="4">
    <source>
        <dbReference type="SAM" id="MobiDB-lite"/>
    </source>
</evidence>
<feature type="region of interest" description="Disordered" evidence="4">
    <location>
        <begin position="1"/>
        <end position="52"/>
    </location>
</feature>
<keyword evidence="7" id="KW-1185">Reference proteome</keyword>
<comment type="similarity">
    <text evidence="2">Belongs to the fimbrial protein family.</text>
</comment>
<gene>
    <name evidence="6" type="ORF">GIW56_02985</name>
</gene>
<dbReference type="InterPro" id="IPR008966">
    <property type="entry name" value="Adhesion_dom_sf"/>
</dbReference>
<keyword evidence="3" id="KW-0281">Fimbrium</keyword>
<comment type="caution">
    <text evidence="6">The sequence shown here is derived from an EMBL/GenBank/DDBJ whole genome shotgun (WGS) entry which is preliminary data.</text>
</comment>
<comment type="subcellular location">
    <subcellularLocation>
        <location evidence="1">Fimbrium</location>
    </subcellularLocation>
</comment>
<protein>
    <submittedName>
        <fullName evidence="6">Fimbrial protein</fullName>
    </submittedName>
</protein>
<dbReference type="InterPro" id="IPR036937">
    <property type="entry name" value="Adhesion_dom_fimbrial_sf"/>
</dbReference>
<dbReference type="PANTHER" id="PTHR33420:SF14">
    <property type="entry name" value="TYPE 1 FIMBRIN D-MANNOSE SPECIFIC ADHESIN"/>
    <property type="match status" value="1"/>
</dbReference>
<name>A0ABS9F049_9PSED</name>
<dbReference type="InterPro" id="IPR050263">
    <property type="entry name" value="Bact_Fimbrial_Adh_Pro"/>
</dbReference>
<dbReference type="Pfam" id="PF00419">
    <property type="entry name" value="Fimbrial"/>
    <property type="match status" value="1"/>
</dbReference>
<evidence type="ECO:0000256" key="1">
    <source>
        <dbReference type="ARBA" id="ARBA00004561"/>
    </source>
</evidence>
<dbReference type="InterPro" id="IPR000259">
    <property type="entry name" value="Adhesion_dom_fimbrial"/>
</dbReference>
<sequence>MERDGRRPLLYPLPLTAPGGPTPDPGRSVAGPMRGHGTRSGGHGAMNPTTRPGHVSKRCALLATLMIVGVVSACEVQANARCSPAPPVVLSIEPISVPANPQMGQVLGNPQGYVLDSPNALSCSYGVGVLSDHWSYMSVPSNMGFTGKYFGHSGLSLPIFATGTPGVGFGVMAQDRDGGEWKFINQGISNLRGPMRPGLATWGVRVRVVFFVTGAVQGGPIFSRPFAQFRVHPDFNAAHLFTFGTMAVGPPLKPTCSVATPSVPINLGPVAVTEFRGGVGSIAGSATRDIQLQCAGGTGGQQDVLVTVTDQTQPANRSDRLTLTGDSTASGIALQLLHGSTVVSYGADANAIGNPNQWQAGSTGNGSFLIPLTARYIQTEPAVRPGTANGLATFTLSYR</sequence>
<proteinExistence type="inferred from homology"/>
<evidence type="ECO:0000256" key="2">
    <source>
        <dbReference type="ARBA" id="ARBA00006671"/>
    </source>
</evidence>
<reference evidence="6 7" key="1">
    <citation type="submission" date="2019-11" db="EMBL/GenBank/DDBJ databases">
        <title>Epiphytic Pseudomonas syringae from cherry orchards.</title>
        <authorList>
            <person name="Hulin M.T."/>
        </authorList>
    </citation>
    <scope>NUCLEOTIDE SEQUENCE [LARGE SCALE GENOMIC DNA]</scope>
    <source>
        <strain evidence="6 7">PA-6-5B</strain>
    </source>
</reference>
<dbReference type="Gene3D" id="2.60.40.1090">
    <property type="entry name" value="Fimbrial-type adhesion domain"/>
    <property type="match status" value="1"/>
</dbReference>
<dbReference type="SUPFAM" id="SSF49401">
    <property type="entry name" value="Bacterial adhesins"/>
    <property type="match status" value="1"/>
</dbReference>
<evidence type="ECO:0000256" key="3">
    <source>
        <dbReference type="ARBA" id="ARBA00023263"/>
    </source>
</evidence>
<dbReference type="Proteomes" id="UP000814003">
    <property type="component" value="Unassembled WGS sequence"/>
</dbReference>
<evidence type="ECO:0000259" key="5">
    <source>
        <dbReference type="Pfam" id="PF00419"/>
    </source>
</evidence>
<dbReference type="EMBL" id="WKED01000003">
    <property type="protein sequence ID" value="MCF5105792.1"/>
    <property type="molecule type" value="Genomic_DNA"/>
</dbReference>
<dbReference type="PANTHER" id="PTHR33420">
    <property type="entry name" value="FIMBRIAL SUBUNIT ELFA-RELATED"/>
    <property type="match status" value="1"/>
</dbReference>
<evidence type="ECO:0000313" key="7">
    <source>
        <dbReference type="Proteomes" id="UP000814003"/>
    </source>
</evidence>
<evidence type="ECO:0000313" key="6">
    <source>
        <dbReference type="EMBL" id="MCF5105792.1"/>
    </source>
</evidence>
<organism evidence="6 7">
    <name type="scientific">Pseudomonas gessardii</name>
    <dbReference type="NCBI Taxonomy" id="78544"/>
    <lineage>
        <taxon>Bacteria</taxon>
        <taxon>Pseudomonadati</taxon>
        <taxon>Pseudomonadota</taxon>
        <taxon>Gammaproteobacteria</taxon>
        <taxon>Pseudomonadales</taxon>
        <taxon>Pseudomonadaceae</taxon>
        <taxon>Pseudomonas</taxon>
    </lineage>
</organism>
<feature type="domain" description="Fimbrial-type adhesion" evidence="5">
    <location>
        <begin position="251"/>
        <end position="398"/>
    </location>
</feature>
<accession>A0ABS9F049</accession>